<evidence type="ECO:0000313" key="2">
    <source>
        <dbReference type="Proteomes" id="UP001145114"/>
    </source>
</evidence>
<accession>A0ACC1HR28</accession>
<sequence>MSDQNRPESLEDKGLQDAGGAGSIGITTNSPGLALPKSSATPATPTTDAGASAVAAPSATADDAENVDAASPILQIPIPKYTLSELNAMTSSSKSSKAKRTKSTSKSSANDQ</sequence>
<dbReference type="EMBL" id="JAMZIH010001917">
    <property type="protein sequence ID" value="KAJ1677801.1"/>
    <property type="molecule type" value="Genomic_DNA"/>
</dbReference>
<gene>
    <name evidence="1" type="ORF">EV182_005410</name>
</gene>
<keyword evidence="2" id="KW-1185">Reference proteome</keyword>
<organism evidence="1 2">
    <name type="scientific">Spiromyces aspiralis</name>
    <dbReference type="NCBI Taxonomy" id="68401"/>
    <lineage>
        <taxon>Eukaryota</taxon>
        <taxon>Fungi</taxon>
        <taxon>Fungi incertae sedis</taxon>
        <taxon>Zoopagomycota</taxon>
        <taxon>Kickxellomycotina</taxon>
        <taxon>Kickxellomycetes</taxon>
        <taxon>Kickxellales</taxon>
        <taxon>Kickxellaceae</taxon>
        <taxon>Spiromyces</taxon>
    </lineage>
</organism>
<comment type="caution">
    <text evidence="1">The sequence shown here is derived from an EMBL/GenBank/DDBJ whole genome shotgun (WGS) entry which is preliminary data.</text>
</comment>
<reference evidence="1" key="1">
    <citation type="submission" date="2022-06" db="EMBL/GenBank/DDBJ databases">
        <title>Phylogenomic reconstructions and comparative analyses of Kickxellomycotina fungi.</title>
        <authorList>
            <person name="Reynolds N.K."/>
            <person name="Stajich J.E."/>
            <person name="Barry K."/>
            <person name="Grigoriev I.V."/>
            <person name="Crous P."/>
            <person name="Smith M.E."/>
        </authorList>
    </citation>
    <scope>NUCLEOTIDE SEQUENCE</scope>
    <source>
        <strain evidence="1">RSA 2271</strain>
    </source>
</reference>
<name>A0ACC1HR28_9FUNG</name>
<evidence type="ECO:0000313" key="1">
    <source>
        <dbReference type="EMBL" id="KAJ1677801.1"/>
    </source>
</evidence>
<protein>
    <submittedName>
        <fullName evidence="1">Uncharacterized protein</fullName>
    </submittedName>
</protein>
<feature type="non-terminal residue" evidence="1">
    <location>
        <position position="112"/>
    </location>
</feature>
<proteinExistence type="predicted"/>
<dbReference type="Proteomes" id="UP001145114">
    <property type="component" value="Unassembled WGS sequence"/>
</dbReference>